<evidence type="ECO:0000313" key="2">
    <source>
        <dbReference type="EMBL" id="QST80756.1"/>
    </source>
</evidence>
<proteinExistence type="predicted"/>
<protein>
    <submittedName>
        <fullName evidence="2">Uncharacterized protein</fullName>
    </submittedName>
</protein>
<reference evidence="2" key="3">
    <citation type="journal article" date="2021" name="bioRxiv">
        <title>Bilateral symmetry of linear streptomycete chromosomes.</title>
        <authorList>
            <person name="Algora-Gallardo L."/>
            <person name="Schniete J.K."/>
            <person name="Mark D.R."/>
            <person name="Hunter I.S."/>
            <person name="Herron P.R."/>
        </authorList>
    </citation>
    <scope>NUCLEOTIDE SEQUENCE</scope>
    <source>
        <strain evidence="2">ATCC 10970</strain>
    </source>
</reference>
<feature type="transmembrane region" description="Helical" evidence="1">
    <location>
        <begin position="26"/>
        <end position="50"/>
    </location>
</feature>
<dbReference type="Proteomes" id="UP000011074">
    <property type="component" value="Chromosome"/>
</dbReference>
<accession>A0A8A1UJ53</accession>
<dbReference type="AlphaFoldDB" id="A0A8A1UJ53"/>
<evidence type="ECO:0000256" key="1">
    <source>
        <dbReference type="SAM" id="Phobius"/>
    </source>
</evidence>
<sequence>MLLTFFLGLLLGSVSGTGTYAFTGHGQLAAAVGVIVFLACWLGIAAIVWIDD</sequence>
<reference evidence="2" key="2">
    <citation type="submission" date="2020-01" db="EMBL/GenBank/DDBJ databases">
        <authorList>
            <person name="Algora L."/>
            <person name="Schniete J.K."/>
            <person name="MacFadyen A."/>
            <person name="Hoskisson P.A."/>
            <person name="Hunter I.S."/>
            <person name="Herron P.R."/>
        </authorList>
    </citation>
    <scope>NUCLEOTIDE SEQUENCE</scope>
    <source>
        <strain evidence="2">ATCC 10970</strain>
    </source>
</reference>
<keyword evidence="1" id="KW-0812">Transmembrane</keyword>
<gene>
    <name evidence="2" type="ORF">SRIM_011725</name>
</gene>
<organism evidence="2 3">
    <name type="scientific">Streptomyces rimosus subsp. rimosus (strain ATCC 10970 / DSM 40260 / JCM 4667 / NRRL 2234)</name>
    <dbReference type="NCBI Taxonomy" id="1265868"/>
    <lineage>
        <taxon>Bacteria</taxon>
        <taxon>Bacillati</taxon>
        <taxon>Actinomycetota</taxon>
        <taxon>Actinomycetes</taxon>
        <taxon>Kitasatosporales</taxon>
        <taxon>Streptomycetaceae</taxon>
        <taxon>Streptomyces</taxon>
    </lineage>
</organism>
<keyword evidence="1" id="KW-1133">Transmembrane helix</keyword>
<dbReference type="EMBL" id="CP048261">
    <property type="protein sequence ID" value="QST80756.1"/>
    <property type="molecule type" value="Genomic_DNA"/>
</dbReference>
<dbReference type="RefSeq" id="WP_156100249.1">
    <property type="nucleotide sequence ID" value="NZ_CP048261.1"/>
</dbReference>
<dbReference type="GeneID" id="66854620"/>
<name>A0A8A1UJ53_STRR1</name>
<reference evidence="2" key="1">
    <citation type="submission" date="2012-12" db="EMBL/GenBank/DDBJ databases">
        <authorList>
            <person name="Pethick F.E."/>
            <person name="MacFadyen A.C."/>
            <person name="Tang Z."/>
            <person name="Sangal V."/>
            <person name="Tze-Tze L."/>
            <person name="Chu J."/>
            <person name="Guo M."/>
            <person name="Kirby R."/>
            <person name="Hoskisson P.A."/>
            <person name="Herron P.R."/>
            <person name="Hunter I.S."/>
        </authorList>
    </citation>
    <scope>NUCLEOTIDE SEQUENCE</scope>
    <source>
        <strain evidence="2">ATCC 10970</strain>
    </source>
</reference>
<evidence type="ECO:0000313" key="3">
    <source>
        <dbReference type="Proteomes" id="UP000011074"/>
    </source>
</evidence>
<keyword evidence="1" id="KW-0472">Membrane</keyword>